<dbReference type="EMBL" id="CP012333">
    <property type="protein sequence ID" value="AKU98017.1"/>
    <property type="molecule type" value="Genomic_DNA"/>
</dbReference>
<evidence type="ECO:0000313" key="2">
    <source>
        <dbReference type="EMBL" id="AKU98017.1"/>
    </source>
</evidence>
<sequence>MDVAAFARRAAARNHTDDLARILVDGRSPESPWHVASPTVNSAGVTESTRTCSRTSFMPAETWSSALRP</sequence>
<accession>A0A0K1PWX3</accession>
<evidence type="ECO:0000313" key="3">
    <source>
        <dbReference type="Proteomes" id="UP000064967"/>
    </source>
</evidence>
<dbReference type="AlphaFoldDB" id="A0A0K1PWX3"/>
<dbReference type="KEGG" id="llu:AKJ09_04681"/>
<evidence type="ECO:0000256" key="1">
    <source>
        <dbReference type="SAM" id="MobiDB-lite"/>
    </source>
</evidence>
<protein>
    <submittedName>
        <fullName evidence="2">Uncharacterized protein</fullName>
    </submittedName>
</protein>
<proteinExistence type="predicted"/>
<feature type="compositionally biased region" description="Polar residues" evidence="1">
    <location>
        <begin position="38"/>
        <end position="69"/>
    </location>
</feature>
<name>A0A0K1PWX3_9BACT</name>
<dbReference type="Proteomes" id="UP000064967">
    <property type="component" value="Chromosome"/>
</dbReference>
<gene>
    <name evidence="2" type="ORF">AKJ09_04681</name>
</gene>
<reference evidence="2 3" key="1">
    <citation type="submission" date="2015-08" db="EMBL/GenBank/DDBJ databases">
        <authorList>
            <person name="Babu N.S."/>
            <person name="Beckwith C.J."/>
            <person name="Beseler K.G."/>
            <person name="Brison A."/>
            <person name="Carone J.V."/>
            <person name="Caskin T.P."/>
            <person name="Diamond M."/>
            <person name="Durham M.E."/>
            <person name="Foxe J.M."/>
            <person name="Go M."/>
            <person name="Henderson B.A."/>
            <person name="Jones I.B."/>
            <person name="McGettigan J.A."/>
            <person name="Micheletti S.J."/>
            <person name="Nasrallah M.E."/>
            <person name="Ortiz D."/>
            <person name="Piller C.R."/>
            <person name="Privatt S.R."/>
            <person name="Schneider S.L."/>
            <person name="Sharp S."/>
            <person name="Smith T.C."/>
            <person name="Stanton J.D."/>
            <person name="Ullery H.E."/>
            <person name="Wilson R.J."/>
            <person name="Serrano M.G."/>
            <person name="Buck G."/>
            <person name="Lee V."/>
            <person name="Wang Y."/>
            <person name="Carvalho R."/>
            <person name="Voegtly L."/>
            <person name="Shi R."/>
            <person name="Duckworth R."/>
            <person name="Johnson A."/>
            <person name="Loviza R."/>
            <person name="Walstead R."/>
            <person name="Shah Z."/>
            <person name="Kiflezghi M."/>
            <person name="Wade K."/>
            <person name="Ball S.L."/>
            <person name="Bradley K.W."/>
            <person name="Asai D.J."/>
            <person name="Bowman C.A."/>
            <person name="Russell D.A."/>
            <person name="Pope W.H."/>
            <person name="Jacobs-Sera D."/>
            <person name="Hendrix R.W."/>
            <person name="Hatfull G.F."/>
        </authorList>
    </citation>
    <scope>NUCLEOTIDE SEQUENCE [LARGE SCALE GENOMIC DNA]</scope>
    <source>
        <strain evidence="2 3">DSM 27648</strain>
    </source>
</reference>
<organism evidence="2 3">
    <name type="scientific">Labilithrix luteola</name>
    <dbReference type="NCBI Taxonomy" id="1391654"/>
    <lineage>
        <taxon>Bacteria</taxon>
        <taxon>Pseudomonadati</taxon>
        <taxon>Myxococcota</taxon>
        <taxon>Polyangia</taxon>
        <taxon>Polyangiales</taxon>
        <taxon>Labilitrichaceae</taxon>
        <taxon>Labilithrix</taxon>
    </lineage>
</organism>
<feature type="region of interest" description="Disordered" evidence="1">
    <location>
        <begin position="33"/>
        <end position="69"/>
    </location>
</feature>
<keyword evidence="3" id="KW-1185">Reference proteome</keyword>